<evidence type="ECO:0000313" key="1">
    <source>
        <dbReference type="EMBL" id="WCO66238.1"/>
    </source>
</evidence>
<dbReference type="InterPro" id="IPR017601">
    <property type="entry name" value="DGQHR-contain_dom"/>
</dbReference>
<proteinExistence type="predicted"/>
<dbReference type="NCBIfam" id="TIGR03187">
    <property type="entry name" value="DGQHR"/>
    <property type="match status" value="1"/>
</dbReference>
<dbReference type="Pfam" id="PF14072">
    <property type="entry name" value="DndB"/>
    <property type="match status" value="1"/>
</dbReference>
<name>A0AAE9Y867_9ACTN</name>
<dbReference type="RefSeq" id="WP_272735762.1">
    <property type="nucleotide sequence ID" value="NZ_CP116942.1"/>
</dbReference>
<reference evidence="1" key="1">
    <citation type="submission" date="2023-01" db="EMBL/GenBank/DDBJ databases">
        <title>The diversity of Class Acidimicrobiia in South China Sea sediment environments and the proposal of Iamia marina sp. nov., a novel species of the genus Iamia.</title>
        <authorList>
            <person name="He Y."/>
            <person name="Tian X."/>
        </authorList>
    </citation>
    <scope>NUCLEOTIDE SEQUENCE</scope>
    <source>
        <strain evidence="1">DSM 19957</strain>
    </source>
</reference>
<dbReference type="CDD" id="cd16414">
    <property type="entry name" value="dndB_like"/>
    <property type="match status" value="1"/>
</dbReference>
<dbReference type="InterPro" id="IPR017642">
    <property type="entry name" value="DNA_S_mod_DndB"/>
</dbReference>
<gene>
    <name evidence="1" type="ORF">PO878_17185</name>
</gene>
<evidence type="ECO:0000313" key="2">
    <source>
        <dbReference type="Proteomes" id="UP001216390"/>
    </source>
</evidence>
<dbReference type="AlphaFoldDB" id="A0AAE9Y867"/>
<accession>A0AAE9Y867</accession>
<organism evidence="1 2">
    <name type="scientific">Iamia majanohamensis</name>
    <dbReference type="NCBI Taxonomy" id="467976"/>
    <lineage>
        <taxon>Bacteria</taxon>
        <taxon>Bacillati</taxon>
        <taxon>Actinomycetota</taxon>
        <taxon>Acidimicrobiia</taxon>
        <taxon>Acidimicrobiales</taxon>
        <taxon>Iamiaceae</taxon>
        <taxon>Iamia</taxon>
    </lineage>
</organism>
<sequence>MSNKTLIPAFRASAGDWQYFLCMMKYAEVARSVGFAYELGGNQDLGTMIQRGITERTTEIRDYLLNNEHHFLGSLVVAAFGGHAEYVPVEMADAEGLLSGVDREFGVLTFDGSHQFFALDGQHRLRAIKDAIKKDPHLGDDDIGVIVVPHFDDVKGRQRTRRLFSNINRNAKATSAQENIALDEDDGYAIITRRLLDEHPFFSVPGRVAVIKKVGESGELTLASANITANSPAWTSIGVLYNVLRSLGFDLDPSMENKAKRPSDEVLDAAYIALADRLVALLDACGDLKRTIESGKSARDIRGPKGRESSGHPLMRPVVQTQVARAARHLVEQELLTWDDYLKGMKSLTWELSSAPFSTVWIEGGGDVKPKMASGKGFNELLFKLLLVHLAPQFKAEIKRATSEYRALKGRKYPVAEEDLTALLPTA</sequence>
<dbReference type="Proteomes" id="UP001216390">
    <property type="component" value="Chromosome"/>
</dbReference>
<dbReference type="KEGG" id="ima:PO878_17185"/>
<keyword evidence="2" id="KW-1185">Reference proteome</keyword>
<dbReference type="EMBL" id="CP116942">
    <property type="protein sequence ID" value="WCO66238.1"/>
    <property type="molecule type" value="Genomic_DNA"/>
</dbReference>
<protein>
    <submittedName>
        <fullName evidence="1">DNA sulfur modification protein DndB</fullName>
    </submittedName>
</protein>